<dbReference type="Pfam" id="PF02141">
    <property type="entry name" value="DENN"/>
    <property type="match status" value="1"/>
</dbReference>
<dbReference type="PROSITE" id="PS50003">
    <property type="entry name" value="PH_DOMAIN"/>
    <property type="match status" value="1"/>
</dbReference>
<comment type="caution">
    <text evidence="4">The sequence shown here is derived from an EMBL/GenBank/DDBJ whole genome shotgun (WGS) entry which is preliminary data.</text>
</comment>
<protein>
    <submittedName>
        <fullName evidence="4">C-myc promoter-binding protein</fullName>
    </submittedName>
</protein>
<dbReference type="OrthoDB" id="206724at2759"/>
<dbReference type="InterPro" id="IPR037516">
    <property type="entry name" value="Tripartite_DENN"/>
</dbReference>
<dbReference type="CDD" id="cd00821">
    <property type="entry name" value="PH"/>
    <property type="match status" value="1"/>
</dbReference>
<dbReference type="InterPro" id="IPR001194">
    <property type="entry name" value="cDENN_dom"/>
</dbReference>
<proteinExistence type="predicted"/>
<evidence type="ECO:0000313" key="4">
    <source>
        <dbReference type="EMBL" id="KAG9391048.1"/>
    </source>
</evidence>
<dbReference type="GO" id="GO:0032483">
    <property type="term" value="P:regulation of Rab protein signal transduction"/>
    <property type="evidence" value="ECO:0007669"/>
    <property type="project" value="TreeGrafter"/>
</dbReference>
<organism evidence="4 5">
    <name type="scientific">Carpediemonas membranifera</name>
    <dbReference type="NCBI Taxonomy" id="201153"/>
    <lineage>
        <taxon>Eukaryota</taxon>
        <taxon>Metamonada</taxon>
        <taxon>Carpediemonas-like organisms</taxon>
        <taxon>Carpediemonas</taxon>
    </lineage>
</organism>
<dbReference type="InterPro" id="IPR001849">
    <property type="entry name" value="PH_domain"/>
</dbReference>
<dbReference type="GO" id="GO:0031410">
    <property type="term" value="C:cytoplasmic vesicle"/>
    <property type="evidence" value="ECO:0007669"/>
    <property type="project" value="TreeGrafter"/>
</dbReference>
<dbReference type="InterPro" id="IPR005113">
    <property type="entry name" value="uDENN_dom"/>
</dbReference>
<dbReference type="InterPro" id="IPR005112">
    <property type="entry name" value="dDENN_dom"/>
</dbReference>
<reference evidence="4" key="1">
    <citation type="submission" date="2021-05" db="EMBL/GenBank/DDBJ databases">
        <title>A free-living protist that lacks canonical eukaryotic 1 DNA replication and segregation systems.</title>
        <authorList>
            <person name="Salas-Leiva D.E."/>
            <person name="Tromer E.C."/>
            <person name="Curtis B.A."/>
            <person name="Jerlstrom-Hultqvist J."/>
            <person name="Kolisko M."/>
            <person name="Yi Z."/>
            <person name="Salas-Leiva J.S."/>
            <person name="Gallot-Lavallee L."/>
            <person name="Kops G.J.P.L."/>
            <person name="Archibald J.M."/>
            <person name="Simpson A.G.B."/>
            <person name="Roger A.J."/>
        </authorList>
    </citation>
    <scope>NUCLEOTIDE SEQUENCE</scope>
    <source>
        <strain evidence="4">BICM</strain>
    </source>
</reference>
<name>A0A8J6AQH6_9EUKA</name>
<dbReference type="PANTHER" id="PTHR12296">
    <property type="entry name" value="DENN DOMAIN-CONTAINING PROTEIN 4"/>
    <property type="match status" value="1"/>
</dbReference>
<dbReference type="Gene3D" id="3.40.50.11500">
    <property type="match status" value="1"/>
</dbReference>
<feature type="region of interest" description="Disordered" evidence="1">
    <location>
        <begin position="380"/>
        <end position="406"/>
    </location>
</feature>
<sequence>MLPANPKFIQYVGVCGIHPEGALLFPNRKTDDRFKRTFAGSVYLRFPAEDKKHEEFPMAAPLFVFPRGIDLSFAKLSANNHQYVITEVTGARLHGYCRTVYLPAGDIVHSLLEHVNDETRQYIEERGADELYLPVGITILSYFPFHKRFKELLSMVCDDLDDLQAIKTRCQRLADLFLLTWKPEDITNAGIPLARPRTFTFKLPPVNDLPLCDTDLSALCGALSPKTLVDLISQLLLERKVVVVSDSQEHLVVCVEELIALLYPLEWPYIYIPLLPITLTDVLFAPMPFITGIVRSALPLFETPTDAVFVDLDKHTLQHPDPTQLTEEELSRTPLPPRYIIRVCRALKRHADLFHPMHPDMPDVTPTRITMNGHPVDGPTLECLYDSDNGTDDSDDDDLEEGEAGSGKFGYMLPSLDSAKLRWSMMSIYTSMFEHFWQFVTFSDNAADIFDSDSFLKASKGDSTSFLAGFVQTQMFQCFIQSRIGQQSKEKDAFETLLFTTLWKRQTKRDLIADRALEGRLFKQGRKVHSWRLRDFVLDGNTLLYYKPGNSDKQVEKGRMELAPGRSRVFLPTAESGLPTRYPFAIGVEDDNARVLKLCAPTSKDRREWIRAFQSRVGEYDSMLAGTSGGPSETTVDTIANSFRETLRRFNTFTDEMIHNKVNDYQLRGSFTLDFAELGDEDD</sequence>
<dbReference type="InterPro" id="IPR051696">
    <property type="entry name" value="DENN_Domain_GEFs"/>
</dbReference>
<gene>
    <name evidence="4" type="ORF">J8273_7322</name>
</gene>
<evidence type="ECO:0000256" key="1">
    <source>
        <dbReference type="SAM" id="MobiDB-lite"/>
    </source>
</evidence>
<feature type="domain" description="UDENN" evidence="3">
    <location>
        <begin position="24"/>
        <end position="490"/>
    </location>
</feature>
<dbReference type="Pfam" id="PF00169">
    <property type="entry name" value="PH"/>
    <property type="match status" value="1"/>
</dbReference>
<dbReference type="Gene3D" id="2.30.29.30">
    <property type="entry name" value="Pleckstrin-homology domain (PH domain)/Phosphotyrosine-binding domain (PTB)"/>
    <property type="match status" value="1"/>
</dbReference>
<dbReference type="InterPro" id="IPR011993">
    <property type="entry name" value="PH-like_dom_sf"/>
</dbReference>
<dbReference type="Gene3D" id="3.30.450.200">
    <property type="match status" value="1"/>
</dbReference>
<dbReference type="EMBL" id="JAHDYR010000062">
    <property type="protein sequence ID" value="KAG9391048.1"/>
    <property type="molecule type" value="Genomic_DNA"/>
</dbReference>
<evidence type="ECO:0000259" key="3">
    <source>
        <dbReference type="PROSITE" id="PS50211"/>
    </source>
</evidence>
<dbReference type="Pfam" id="PF03455">
    <property type="entry name" value="dDENN"/>
    <property type="match status" value="1"/>
</dbReference>
<dbReference type="SMART" id="SM00233">
    <property type="entry name" value="PH"/>
    <property type="match status" value="1"/>
</dbReference>
<dbReference type="Proteomes" id="UP000717585">
    <property type="component" value="Unassembled WGS sequence"/>
</dbReference>
<dbReference type="SMART" id="SM00801">
    <property type="entry name" value="dDENN"/>
    <property type="match status" value="1"/>
</dbReference>
<dbReference type="Pfam" id="PF03456">
    <property type="entry name" value="uDENN"/>
    <property type="match status" value="1"/>
</dbReference>
<dbReference type="SUPFAM" id="SSF50729">
    <property type="entry name" value="PH domain-like"/>
    <property type="match status" value="1"/>
</dbReference>
<dbReference type="AlphaFoldDB" id="A0A8J6AQH6"/>
<feature type="compositionally biased region" description="Acidic residues" evidence="1">
    <location>
        <begin position="389"/>
        <end position="403"/>
    </location>
</feature>
<dbReference type="PANTHER" id="PTHR12296:SF21">
    <property type="entry name" value="DENN DOMAIN-CONTAINING PROTEIN 3"/>
    <property type="match status" value="1"/>
</dbReference>
<accession>A0A8J6AQH6</accession>
<evidence type="ECO:0000313" key="5">
    <source>
        <dbReference type="Proteomes" id="UP000717585"/>
    </source>
</evidence>
<dbReference type="SMART" id="SM00799">
    <property type="entry name" value="DENN"/>
    <property type="match status" value="1"/>
</dbReference>
<dbReference type="SMART" id="SM00800">
    <property type="entry name" value="uDENN"/>
    <property type="match status" value="1"/>
</dbReference>
<keyword evidence="5" id="KW-1185">Reference proteome</keyword>
<evidence type="ECO:0000259" key="2">
    <source>
        <dbReference type="PROSITE" id="PS50003"/>
    </source>
</evidence>
<feature type="domain" description="PH" evidence="2">
    <location>
        <begin position="514"/>
        <end position="618"/>
    </location>
</feature>
<dbReference type="PROSITE" id="PS50211">
    <property type="entry name" value="DENN"/>
    <property type="match status" value="1"/>
</dbReference>
<dbReference type="InterPro" id="IPR043153">
    <property type="entry name" value="DENN_C"/>
</dbReference>